<sequence>MARSPHSSSSPPARPRLDSLMPHPSTAPLPGNDAAIDPSPGRETEAALRKSAPEDSKDIRSGFILDSGAAVHATGNAELLSESRPPGAGGASFRTRVGKDLAVAAVVSISTPRFAVPDVHLVPGLRYRRTVVSVRQLARRGLAVTFGSDCCIIKAQSTGAVVGEGRLRDEDGFYYLDYLRVPQS</sequence>
<feature type="compositionally biased region" description="Basic and acidic residues" evidence="1">
    <location>
        <begin position="40"/>
        <end position="59"/>
    </location>
</feature>
<evidence type="ECO:0000256" key="1">
    <source>
        <dbReference type="SAM" id="MobiDB-lite"/>
    </source>
</evidence>
<feature type="region of interest" description="Disordered" evidence="1">
    <location>
        <begin position="1"/>
        <end position="59"/>
    </location>
</feature>
<protein>
    <submittedName>
        <fullName evidence="2">Uncharacterized protein</fullName>
    </submittedName>
</protein>
<proteinExistence type="predicted"/>
<evidence type="ECO:0000313" key="2">
    <source>
        <dbReference type="EMBL" id="JAD33603.1"/>
    </source>
</evidence>
<reference evidence="2" key="2">
    <citation type="journal article" date="2015" name="Data Brief">
        <title>Shoot transcriptome of the giant reed, Arundo donax.</title>
        <authorList>
            <person name="Barrero R.A."/>
            <person name="Guerrero F.D."/>
            <person name="Moolhuijzen P."/>
            <person name="Goolsby J.A."/>
            <person name="Tidwell J."/>
            <person name="Bellgard S.E."/>
            <person name="Bellgard M.I."/>
        </authorList>
    </citation>
    <scope>NUCLEOTIDE SEQUENCE</scope>
    <source>
        <tissue evidence="2">Shoot tissue taken approximately 20 cm above the soil surface</tissue>
    </source>
</reference>
<name>A0A0A8Z7K0_ARUDO</name>
<dbReference type="EMBL" id="GBRH01264292">
    <property type="protein sequence ID" value="JAD33603.1"/>
    <property type="molecule type" value="Transcribed_RNA"/>
</dbReference>
<dbReference type="AlphaFoldDB" id="A0A0A8Z7K0"/>
<organism evidence="2">
    <name type="scientific">Arundo donax</name>
    <name type="common">Giant reed</name>
    <name type="synonym">Donax arundinaceus</name>
    <dbReference type="NCBI Taxonomy" id="35708"/>
    <lineage>
        <taxon>Eukaryota</taxon>
        <taxon>Viridiplantae</taxon>
        <taxon>Streptophyta</taxon>
        <taxon>Embryophyta</taxon>
        <taxon>Tracheophyta</taxon>
        <taxon>Spermatophyta</taxon>
        <taxon>Magnoliopsida</taxon>
        <taxon>Liliopsida</taxon>
        <taxon>Poales</taxon>
        <taxon>Poaceae</taxon>
        <taxon>PACMAD clade</taxon>
        <taxon>Arundinoideae</taxon>
        <taxon>Arundineae</taxon>
        <taxon>Arundo</taxon>
    </lineage>
</organism>
<accession>A0A0A8Z7K0</accession>
<feature type="compositionally biased region" description="Low complexity" evidence="1">
    <location>
        <begin position="1"/>
        <end position="11"/>
    </location>
</feature>
<reference evidence="2" key="1">
    <citation type="submission" date="2014-09" db="EMBL/GenBank/DDBJ databases">
        <authorList>
            <person name="Magalhaes I.L.F."/>
            <person name="Oliveira U."/>
            <person name="Santos F.R."/>
            <person name="Vidigal T.H.D.A."/>
            <person name="Brescovit A.D."/>
            <person name="Santos A.J."/>
        </authorList>
    </citation>
    <scope>NUCLEOTIDE SEQUENCE</scope>
    <source>
        <tissue evidence="2">Shoot tissue taken approximately 20 cm above the soil surface</tissue>
    </source>
</reference>